<protein>
    <submittedName>
        <fullName evidence="2">Uncharacterized protein</fullName>
    </submittedName>
</protein>
<evidence type="ECO:0000313" key="3">
    <source>
        <dbReference type="Proteomes" id="UP001230156"/>
    </source>
</evidence>
<dbReference type="EMBL" id="JAUYVI010000001">
    <property type="protein sequence ID" value="MDQ7246227.1"/>
    <property type="molecule type" value="Genomic_DNA"/>
</dbReference>
<sequence>MADFQAWDRQLLPQGGPVAPQTGPNLADAFGKGTSDLVTSAAGAVESIRKTDDWRAEKEWDIDKPKAAMMFTDMQLALLKGAPDIKAQSGENLANYPEKIDAFIGKLTEEKLKDITSPQWRNYILESAATLRKEMVGKAIASSRASSASTARPPRPRS</sequence>
<dbReference type="RefSeq" id="WP_379953605.1">
    <property type="nucleotide sequence ID" value="NZ_JAUYVI010000001.1"/>
</dbReference>
<reference evidence="3" key="1">
    <citation type="submission" date="2023-08" db="EMBL/GenBank/DDBJ databases">
        <title>Rhodospirillaceae gen. nov., a novel taxon isolated from the Yangtze River Yuezi River estuary sludge.</title>
        <authorList>
            <person name="Ruan L."/>
        </authorList>
    </citation>
    <scope>NUCLEOTIDE SEQUENCE [LARGE SCALE GENOMIC DNA]</scope>
    <source>
        <strain evidence="3">R-7</strain>
    </source>
</reference>
<gene>
    <name evidence="2" type="ORF">Q8A70_01055</name>
</gene>
<evidence type="ECO:0000313" key="2">
    <source>
        <dbReference type="EMBL" id="MDQ7246227.1"/>
    </source>
</evidence>
<keyword evidence="3" id="KW-1185">Reference proteome</keyword>
<accession>A0ABU0YES9</accession>
<comment type="caution">
    <text evidence="2">The sequence shown here is derived from an EMBL/GenBank/DDBJ whole genome shotgun (WGS) entry which is preliminary data.</text>
</comment>
<organism evidence="2 3">
    <name type="scientific">Dongia sedimenti</name>
    <dbReference type="NCBI Taxonomy" id="3064282"/>
    <lineage>
        <taxon>Bacteria</taxon>
        <taxon>Pseudomonadati</taxon>
        <taxon>Pseudomonadota</taxon>
        <taxon>Alphaproteobacteria</taxon>
        <taxon>Rhodospirillales</taxon>
        <taxon>Dongiaceae</taxon>
        <taxon>Dongia</taxon>
    </lineage>
</organism>
<dbReference type="Proteomes" id="UP001230156">
    <property type="component" value="Unassembled WGS sequence"/>
</dbReference>
<proteinExistence type="predicted"/>
<feature type="region of interest" description="Disordered" evidence="1">
    <location>
        <begin position="1"/>
        <end position="30"/>
    </location>
</feature>
<evidence type="ECO:0000256" key="1">
    <source>
        <dbReference type="SAM" id="MobiDB-lite"/>
    </source>
</evidence>
<name>A0ABU0YES9_9PROT</name>